<accession>A0A5J6N2W5</accession>
<dbReference type="AlphaFoldDB" id="A0A5J6N2W5"/>
<dbReference type="KEGG" id="hadh:FRZ61_32610"/>
<evidence type="ECO:0000313" key="1">
    <source>
        <dbReference type="EMBL" id="QEX23325.1"/>
    </source>
</evidence>
<reference evidence="1 2" key="1">
    <citation type="submission" date="2019-08" db="EMBL/GenBank/DDBJ databases">
        <title>Hyperibacter terrae gen. nov., sp. nov. and Hyperibacter viscosus sp. nov., two new members in the family Rhodospirillaceae isolated from the rhizosphere of Hypericum perforatum.</title>
        <authorList>
            <person name="Noviana Z."/>
        </authorList>
    </citation>
    <scope>NUCLEOTIDE SEQUENCE [LARGE SCALE GENOMIC DNA]</scope>
    <source>
        <strain evidence="1 2">R5959</strain>
    </source>
</reference>
<keyword evidence="2" id="KW-1185">Reference proteome</keyword>
<name>A0A5J6N2W5_9PROT</name>
<evidence type="ECO:0000313" key="2">
    <source>
        <dbReference type="Proteomes" id="UP000325797"/>
    </source>
</evidence>
<dbReference type="EMBL" id="CP042582">
    <property type="protein sequence ID" value="QEX23325.1"/>
    <property type="molecule type" value="Genomic_DNA"/>
</dbReference>
<organism evidence="1 2">
    <name type="scientific">Hypericibacter adhaerens</name>
    <dbReference type="NCBI Taxonomy" id="2602016"/>
    <lineage>
        <taxon>Bacteria</taxon>
        <taxon>Pseudomonadati</taxon>
        <taxon>Pseudomonadota</taxon>
        <taxon>Alphaproteobacteria</taxon>
        <taxon>Rhodospirillales</taxon>
        <taxon>Dongiaceae</taxon>
        <taxon>Hypericibacter</taxon>
    </lineage>
</organism>
<sequence>MTARDLAQEPRRRCRSRAWSDAVAANLFLRRANTKGGLNSAASSQDKPAAAQIEDISGAFSCWMWFFHGSRS</sequence>
<proteinExistence type="predicted"/>
<dbReference type="Proteomes" id="UP000325797">
    <property type="component" value="Chromosome"/>
</dbReference>
<protein>
    <submittedName>
        <fullName evidence="1">Uncharacterized protein</fullName>
    </submittedName>
</protein>
<gene>
    <name evidence="1" type="ORF">FRZ61_32610</name>
</gene>